<dbReference type="AlphaFoldDB" id="A0A0M3J6X9"/>
<feature type="region of interest" description="Disordered" evidence="1">
    <location>
        <begin position="119"/>
        <end position="142"/>
    </location>
</feature>
<feature type="compositionally biased region" description="Basic and acidic residues" evidence="1">
    <location>
        <begin position="119"/>
        <end position="131"/>
    </location>
</feature>
<evidence type="ECO:0000313" key="4">
    <source>
        <dbReference type="WBParaSite" id="ASIM_0000332001-mRNA-1"/>
    </source>
</evidence>
<evidence type="ECO:0000313" key="3">
    <source>
        <dbReference type="Proteomes" id="UP000267096"/>
    </source>
</evidence>
<sequence length="142" mass="16687">MRDHDTTDGDKLRIDRGDSWNVEFDDIPNSFDVLDMKVTRILEEMEAQREKIKKLEAALQQEIAEKNQLQMRNAQLESVLERAKSNLEGALLMKDTVREEVPKNMTSETNELREELQKLRDESQKTCDETKQVPMKQMEQFT</sequence>
<name>A0A0M3J6X9_ANISI</name>
<evidence type="ECO:0000256" key="1">
    <source>
        <dbReference type="SAM" id="MobiDB-lite"/>
    </source>
</evidence>
<organism evidence="4">
    <name type="scientific">Anisakis simplex</name>
    <name type="common">Herring worm</name>
    <dbReference type="NCBI Taxonomy" id="6269"/>
    <lineage>
        <taxon>Eukaryota</taxon>
        <taxon>Metazoa</taxon>
        <taxon>Ecdysozoa</taxon>
        <taxon>Nematoda</taxon>
        <taxon>Chromadorea</taxon>
        <taxon>Rhabditida</taxon>
        <taxon>Spirurina</taxon>
        <taxon>Ascaridomorpha</taxon>
        <taxon>Ascaridoidea</taxon>
        <taxon>Anisakidae</taxon>
        <taxon>Anisakis</taxon>
        <taxon>Anisakis simplex complex</taxon>
    </lineage>
</organism>
<protein>
    <submittedName>
        <fullName evidence="4">Coiled-coil domain-containing protein 39</fullName>
    </submittedName>
</protein>
<reference evidence="2 3" key="2">
    <citation type="submission" date="2018-11" db="EMBL/GenBank/DDBJ databases">
        <authorList>
            <consortium name="Pathogen Informatics"/>
        </authorList>
    </citation>
    <scope>NUCLEOTIDE SEQUENCE [LARGE SCALE GENOMIC DNA]</scope>
</reference>
<dbReference type="WBParaSite" id="ASIM_0000332001-mRNA-1">
    <property type="protein sequence ID" value="ASIM_0000332001-mRNA-1"/>
    <property type="gene ID" value="ASIM_0000332001"/>
</dbReference>
<keyword evidence="3" id="KW-1185">Reference proteome</keyword>
<proteinExistence type="predicted"/>
<gene>
    <name evidence="2" type="ORF">ASIM_LOCUS3164</name>
</gene>
<dbReference type="EMBL" id="UYRR01004715">
    <property type="protein sequence ID" value="VDK21236.1"/>
    <property type="molecule type" value="Genomic_DNA"/>
</dbReference>
<accession>A0A0M3J6X9</accession>
<evidence type="ECO:0000313" key="2">
    <source>
        <dbReference type="EMBL" id="VDK21236.1"/>
    </source>
</evidence>
<dbReference type="Proteomes" id="UP000267096">
    <property type="component" value="Unassembled WGS sequence"/>
</dbReference>
<reference evidence="4" key="1">
    <citation type="submission" date="2017-02" db="UniProtKB">
        <authorList>
            <consortium name="WormBaseParasite"/>
        </authorList>
    </citation>
    <scope>IDENTIFICATION</scope>
</reference>